<dbReference type="EMBL" id="CADCTY010002376">
    <property type="protein sequence ID" value="CAA9419617.1"/>
    <property type="molecule type" value="Genomic_DNA"/>
</dbReference>
<accession>A0A6J4PLU6</accession>
<reference evidence="1" key="1">
    <citation type="submission" date="2020-02" db="EMBL/GenBank/DDBJ databases">
        <authorList>
            <person name="Meier V. D."/>
        </authorList>
    </citation>
    <scope>NUCLEOTIDE SEQUENCE</scope>
    <source>
        <strain evidence="1">AVDCRST_MAG94</strain>
    </source>
</reference>
<feature type="non-terminal residue" evidence="1">
    <location>
        <position position="1"/>
    </location>
</feature>
<sequence>EEAHKSPQAVSPNVIYARTLIQKGIKRHILQVNE</sequence>
<dbReference type="AlphaFoldDB" id="A0A6J4PLU6"/>
<evidence type="ECO:0000313" key="1">
    <source>
        <dbReference type="EMBL" id="CAA9419617.1"/>
    </source>
</evidence>
<proteinExistence type="predicted"/>
<organism evidence="1">
    <name type="scientific">uncultured Leptolyngbya sp</name>
    <dbReference type="NCBI Taxonomy" id="332963"/>
    <lineage>
        <taxon>Bacteria</taxon>
        <taxon>Bacillati</taxon>
        <taxon>Cyanobacteriota</taxon>
        <taxon>Cyanophyceae</taxon>
        <taxon>Leptolyngbyales</taxon>
        <taxon>Leptolyngbyaceae</taxon>
        <taxon>Leptolyngbya group</taxon>
        <taxon>Leptolyngbya</taxon>
        <taxon>environmental samples</taxon>
    </lineage>
</organism>
<protein>
    <submittedName>
        <fullName evidence="1">Uncharacterized protein</fullName>
    </submittedName>
</protein>
<name>A0A6J4PLU6_9CYAN</name>
<gene>
    <name evidence="1" type="ORF">AVDCRST_MAG94-6901</name>
</gene>